<evidence type="ECO:0000259" key="8">
    <source>
        <dbReference type="PROSITE" id="PS51917"/>
    </source>
</evidence>
<dbReference type="PANTHER" id="PTHR12225:SF0">
    <property type="entry name" value="PROTEASOMAL UBIQUITIN RECEPTOR ADRM1"/>
    <property type="match status" value="1"/>
</dbReference>
<dbReference type="Pfam" id="PF16550">
    <property type="entry name" value="RPN13_C"/>
    <property type="match status" value="1"/>
</dbReference>
<accession>A0ABP0X502</accession>
<evidence type="ECO:0008006" key="11">
    <source>
        <dbReference type="Google" id="ProtNLM"/>
    </source>
</evidence>
<dbReference type="PROSITE" id="PS51917">
    <property type="entry name" value="PRU"/>
    <property type="match status" value="1"/>
</dbReference>
<feature type="region of interest" description="Disordered" evidence="6">
    <location>
        <begin position="291"/>
        <end position="313"/>
    </location>
</feature>
<dbReference type="EMBL" id="OZ020100">
    <property type="protein sequence ID" value="CAK9273496.1"/>
    <property type="molecule type" value="Genomic_DNA"/>
</dbReference>
<feature type="domain" description="DEUBAD" evidence="7">
    <location>
        <begin position="194"/>
        <end position="297"/>
    </location>
</feature>
<dbReference type="InterPro" id="IPR032368">
    <property type="entry name" value="RPN13_DEUBAD"/>
</dbReference>
<protein>
    <recommendedName>
        <fullName evidence="11">Regulatory particle non-ATPase 13</fullName>
    </recommendedName>
</protein>
<keyword evidence="3" id="KW-0963">Cytoplasm</keyword>
<comment type="subcellular location">
    <subcellularLocation>
        <location evidence="2">Cytoplasm</location>
    </subcellularLocation>
    <subcellularLocation>
        <location evidence="1">Nucleus</location>
    </subcellularLocation>
</comment>
<dbReference type="InterPro" id="IPR044868">
    <property type="entry name" value="Rpn13/ADRM1_Pru"/>
</dbReference>
<dbReference type="InterPro" id="IPR006773">
    <property type="entry name" value="Rpn13/ADRM1"/>
</dbReference>
<evidence type="ECO:0000313" key="10">
    <source>
        <dbReference type="Proteomes" id="UP001497444"/>
    </source>
</evidence>
<sequence length="313" mass="35113">MGLHPSPAFVSPLTDSPNQEILFEFRAGKMMTNGTRVTPDPRKGLVRLSKGEDTLTRFQWWDRTLNLMEDDQIIFPEEASFEKVGQSSGRVYLLSFKHDDRKFFFWMQETRQENDTDICNIVMHHLNRPLEDEEDEPEDSPKAVPQLSEGGVSDRLETSSDLSAGTAALSGEMSHGTSTGVVQLTDLQRILSGLGQAPGSPGFSELLKPDIVVPLLENLQLEERLAPYLPEGVRSKQAIAELMQSPQFHQQLDSFTQVIRSGQMDLSQFGIDPSKYNFTVAAFLEAIEEQANMDGSENGREQRPNHDVMEEGR</sequence>
<feature type="domain" description="Pru" evidence="8">
    <location>
        <begin position="17"/>
        <end position="129"/>
    </location>
</feature>
<keyword evidence="10" id="KW-1185">Reference proteome</keyword>
<dbReference type="CDD" id="cd13314">
    <property type="entry name" value="PH_Rpn13"/>
    <property type="match status" value="1"/>
</dbReference>
<organism evidence="9 10">
    <name type="scientific">Sphagnum jensenii</name>
    <dbReference type="NCBI Taxonomy" id="128206"/>
    <lineage>
        <taxon>Eukaryota</taxon>
        <taxon>Viridiplantae</taxon>
        <taxon>Streptophyta</taxon>
        <taxon>Embryophyta</taxon>
        <taxon>Bryophyta</taxon>
        <taxon>Sphagnophytina</taxon>
        <taxon>Sphagnopsida</taxon>
        <taxon>Sphagnales</taxon>
        <taxon>Sphagnaceae</taxon>
        <taxon>Sphagnum</taxon>
    </lineage>
</organism>
<dbReference type="Gene3D" id="1.10.2020.20">
    <property type="match status" value="1"/>
</dbReference>
<keyword evidence="4" id="KW-0647">Proteasome</keyword>
<dbReference type="Gene3D" id="2.30.29.70">
    <property type="entry name" value="Proteasomal ubiquitin receptor Rpn13/ADRM1"/>
    <property type="match status" value="1"/>
</dbReference>
<proteinExistence type="predicted"/>
<evidence type="ECO:0000256" key="5">
    <source>
        <dbReference type="ARBA" id="ARBA00023242"/>
    </source>
</evidence>
<feature type="compositionally biased region" description="Basic and acidic residues" evidence="6">
    <location>
        <begin position="297"/>
        <end position="313"/>
    </location>
</feature>
<dbReference type="InterPro" id="IPR038633">
    <property type="entry name" value="Rpn13/ADRM1_Pru_sf"/>
</dbReference>
<keyword evidence="5" id="KW-0539">Nucleus</keyword>
<dbReference type="InterPro" id="IPR038108">
    <property type="entry name" value="RPN13_DEUBAD_sf"/>
</dbReference>
<dbReference type="PROSITE" id="PS51916">
    <property type="entry name" value="DEUBAD"/>
    <property type="match status" value="1"/>
</dbReference>
<feature type="region of interest" description="Disordered" evidence="6">
    <location>
        <begin position="130"/>
        <end position="158"/>
    </location>
</feature>
<reference evidence="9" key="1">
    <citation type="submission" date="2024-02" db="EMBL/GenBank/DDBJ databases">
        <authorList>
            <consortium name="ELIXIR-Norway"/>
            <consortium name="Elixir Norway"/>
        </authorList>
    </citation>
    <scope>NUCLEOTIDE SEQUENCE</scope>
</reference>
<dbReference type="Pfam" id="PF04683">
    <property type="entry name" value="Rpn13_ADRM1_Pru"/>
    <property type="match status" value="1"/>
</dbReference>
<dbReference type="InterPro" id="IPR044867">
    <property type="entry name" value="DEUBAD_dom"/>
</dbReference>
<evidence type="ECO:0000256" key="4">
    <source>
        <dbReference type="ARBA" id="ARBA00022942"/>
    </source>
</evidence>
<evidence type="ECO:0000259" key="7">
    <source>
        <dbReference type="PROSITE" id="PS51916"/>
    </source>
</evidence>
<evidence type="ECO:0000256" key="1">
    <source>
        <dbReference type="ARBA" id="ARBA00004123"/>
    </source>
</evidence>
<evidence type="ECO:0000256" key="3">
    <source>
        <dbReference type="ARBA" id="ARBA00022490"/>
    </source>
</evidence>
<evidence type="ECO:0000256" key="2">
    <source>
        <dbReference type="ARBA" id="ARBA00004496"/>
    </source>
</evidence>
<dbReference type="PANTHER" id="PTHR12225">
    <property type="entry name" value="ADHESION REGULATING MOLECULE 1 110 KDA CELL MEMBRANE GLYCOPROTEIN"/>
    <property type="match status" value="1"/>
</dbReference>
<evidence type="ECO:0000256" key="6">
    <source>
        <dbReference type="SAM" id="MobiDB-lite"/>
    </source>
</evidence>
<name>A0ABP0X502_9BRYO</name>
<dbReference type="Proteomes" id="UP001497444">
    <property type="component" value="Chromosome 5"/>
</dbReference>
<evidence type="ECO:0000313" key="9">
    <source>
        <dbReference type="EMBL" id="CAK9273496.1"/>
    </source>
</evidence>
<gene>
    <name evidence="9" type="ORF">CSSPJE1EN1_LOCUS18974</name>
</gene>